<dbReference type="InterPro" id="IPR011006">
    <property type="entry name" value="CheY-like_superfamily"/>
</dbReference>
<keyword evidence="4" id="KW-1185">Reference proteome</keyword>
<dbReference type="AlphaFoldDB" id="A0A420WDW6"/>
<proteinExistence type="predicted"/>
<comment type="caution">
    <text evidence="3">The sequence shown here is derived from an EMBL/GenBank/DDBJ whole genome shotgun (WGS) entry which is preliminary data.</text>
</comment>
<dbReference type="InParanoid" id="A0A420WDW6"/>
<dbReference type="OrthoDB" id="9789181at2"/>
<feature type="domain" description="Response regulatory" evidence="2">
    <location>
        <begin position="3"/>
        <end position="121"/>
    </location>
</feature>
<evidence type="ECO:0000313" key="4">
    <source>
        <dbReference type="Proteomes" id="UP000282211"/>
    </source>
</evidence>
<evidence type="ECO:0000313" key="3">
    <source>
        <dbReference type="EMBL" id="RKQ69224.1"/>
    </source>
</evidence>
<organism evidence="3 4">
    <name type="scientific">Litorimonas taeanensis</name>
    <dbReference type="NCBI Taxonomy" id="568099"/>
    <lineage>
        <taxon>Bacteria</taxon>
        <taxon>Pseudomonadati</taxon>
        <taxon>Pseudomonadota</taxon>
        <taxon>Alphaproteobacteria</taxon>
        <taxon>Maricaulales</taxon>
        <taxon>Robiginitomaculaceae</taxon>
    </lineage>
</organism>
<keyword evidence="1" id="KW-0597">Phosphoprotein</keyword>
<feature type="modified residue" description="4-aspartylphosphate" evidence="1">
    <location>
        <position position="55"/>
    </location>
</feature>
<dbReference type="EMBL" id="RBII01000002">
    <property type="protein sequence ID" value="RKQ69224.1"/>
    <property type="molecule type" value="Genomic_DNA"/>
</dbReference>
<dbReference type="PROSITE" id="PS50110">
    <property type="entry name" value="RESPONSE_REGULATORY"/>
    <property type="match status" value="1"/>
</dbReference>
<evidence type="ECO:0000259" key="2">
    <source>
        <dbReference type="PROSITE" id="PS50110"/>
    </source>
</evidence>
<dbReference type="Proteomes" id="UP000282211">
    <property type="component" value="Unassembled WGS sequence"/>
</dbReference>
<gene>
    <name evidence="3" type="ORF">DES40_2023</name>
</gene>
<sequence length="125" mass="14075">MISILLIDDDETEYHLINQMMQDCYGGAFSLRYARSIKEATVTLKTQTFDIILLDNNLRDGQTAKDNVPALRDIVDSVPLIVISGVIDAAYLKDKTILDVYDVVDKYHLRDKIARGLLSVSDENP</sequence>
<protein>
    <submittedName>
        <fullName evidence="3">Response regulator receiver domain-containing protein</fullName>
    </submittedName>
</protein>
<dbReference type="RefSeq" id="WP_121101563.1">
    <property type="nucleotide sequence ID" value="NZ_RBII01000002.1"/>
</dbReference>
<evidence type="ECO:0000256" key="1">
    <source>
        <dbReference type="PROSITE-ProRule" id="PRU00169"/>
    </source>
</evidence>
<dbReference type="InterPro" id="IPR001789">
    <property type="entry name" value="Sig_transdc_resp-reg_receiver"/>
</dbReference>
<dbReference type="Gene3D" id="3.40.50.2300">
    <property type="match status" value="1"/>
</dbReference>
<dbReference type="SUPFAM" id="SSF52172">
    <property type="entry name" value="CheY-like"/>
    <property type="match status" value="1"/>
</dbReference>
<accession>A0A420WDW6</accession>
<name>A0A420WDW6_9PROT</name>
<reference evidence="3 4" key="1">
    <citation type="submission" date="2018-10" db="EMBL/GenBank/DDBJ databases">
        <title>Genomic Encyclopedia of Type Strains, Phase IV (KMG-IV): sequencing the most valuable type-strain genomes for metagenomic binning, comparative biology and taxonomic classification.</title>
        <authorList>
            <person name="Goeker M."/>
        </authorList>
    </citation>
    <scope>NUCLEOTIDE SEQUENCE [LARGE SCALE GENOMIC DNA]</scope>
    <source>
        <strain evidence="3 4">DSM 22008</strain>
    </source>
</reference>
<dbReference type="Pfam" id="PF00072">
    <property type="entry name" value="Response_reg"/>
    <property type="match status" value="1"/>
</dbReference>
<dbReference type="GO" id="GO:0000160">
    <property type="term" value="P:phosphorelay signal transduction system"/>
    <property type="evidence" value="ECO:0007669"/>
    <property type="project" value="InterPro"/>
</dbReference>